<evidence type="ECO:0000313" key="6">
    <source>
        <dbReference type="EMBL" id="QNQ09379.1"/>
    </source>
</evidence>
<dbReference type="InterPro" id="IPR000847">
    <property type="entry name" value="LysR_HTH_N"/>
</dbReference>
<dbReference type="Gene3D" id="3.40.190.290">
    <property type="match status" value="1"/>
</dbReference>
<protein>
    <submittedName>
        <fullName evidence="6">LysR family transcriptional regulator</fullName>
    </submittedName>
</protein>
<dbReference type="Gene3D" id="1.10.10.10">
    <property type="entry name" value="Winged helix-like DNA-binding domain superfamily/Winged helix DNA-binding domain"/>
    <property type="match status" value="1"/>
</dbReference>
<evidence type="ECO:0000256" key="3">
    <source>
        <dbReference type="ARBA" id="ARBA00023125"/>
    </source>
</evidence>
<dbReference type="PANTHER" id="PTHR30537:SF3">
    <property type="entry name" value="TRANSCRIPTIONAL REGULATORY PROTEIN"/>
    <property type="match status" value="1"/>
</dbReference>
<dbReference type="SUPFAM" id="SSF46785">
    <property type="entry name" value="Winged helix' DNA-binding domain"/>
    <property type="match status" value="1"/>
</dbReference>
<dbReference type="EMBL" id="CP061038">
    <property type="protein sequence ID" value="QNQ09379.1"/>
    <property type="molecule type" value="Genomic_DNA"/>
</dbReference>
<dbReference type="Proteomes" id="UP000516148">
    <property type="component" value="Chromosome"/>
</dbReference>
<comment type="similarity">
    <text evidence="1">Belongs to the LysR transcriptional regulatory family.</text>
</comment>
<dbReference type="PANTHER" id="PTHR30537">
    <property type="entry name" value="HTH-TYPE TRANSCRIPTIONAL REGULATOR"/>
    <property type="match status" value="1"/>
</dbReference>
<dbReference type="AlphaFoldDB" id="A0A7H0LI76"/>
<dbReference type="InterPro" id="IPR036388">
    <property type="entry name" value="WH-like_DNA-bd_sf"/>
</dbReference>
<keyword evidence="7" id="KW-1185">Reference proteome</keyword>
<proteinExistence type="inferred from homology"/>
<organism evidence="6 7">
    <name type="scientific">Sphingomonas alpina</name>
    <dbReference type="NCBI Taxonomy" id="653931"/>
    <lineage>
        <taxon>Bacteria</taxon>
        <taxon>Pseudomonadati</taxon>
        <taxon>Pseudomonadota</taxon>
        <taxon>Alphaproteobacteria</taxon>
        <taxon>Sphingomonadales</taxon>
        <taxon>Sphingomonadaceae</taxon>
        <taxon>Sphingomonas</taxon>
    </lineage>
</organism>
<keyword evidence="4" id="KW-0804">Transcription</keyword>
<feature type="domain" description="HTH lysR-type" evidence="5">
    <location>
        <begin position="15"/>
        <end position="66"/>
    </location>
</feature>
<dbReference type="PRINTS" id="PR00039">
    <property type="entry name" value="HTHLYSR"/>
</dbReference>
<dbReference type="InterPro" id="IPR058163">
    <property type="entry name" value="LysR-type_TF_proteobact-type"/>
</dbReference>
<sequence>MSNDFAAEDDWERHRAFLAVLRDGSLAGAARSLNLAHPTVRRRIAELEHRLGVTLFTRAPDGLRPTDAALSLREPAEAMALAAAAFARAAQTRHGEVAGLVRVSASEIIAIEVLPPIIAELRRRHPALNIALSPSNRNEDLLRREADIAVRMVRPAQDALVARHIGAIELGLHARAEVLDGHPFPKTLDDVRAIGLIGVETDNAVLRGLRAQGVTLTQADFSFRTDSDIAQVAAIRAGIGIGVCQVQLAARHPHPTLIRVLPDWFSVDLDTWVVMHEDLRTSAPVRAAFDALVAGMDAYLAQPSAAASIAVAAPRRA</sequence>
<evidence type="ECO:0000256" key="4">
    <source>
        <dbReference type="ARBA" id="ARBA00023163"/>
    </source>
</evidence>
<dbReference type="GO" id="GO:0006351">
    <property type="term" value="P:DNA-templated transcription"/>
    <property type="evidence" value="ECO:0007669"/>
    <property type="project" value="TreeGrafter"/>
</dbReference>
<evidence type="ECO:0000256" key="2">
    <source>
        <dbReference type="ARBA" id="ARBA00023015"/>
    </source>
</evidence>
<dbReference type="InterPro" id="IPR005119">
    <property type="entry name" value="LysR_subst-bd"/>
</dbReference>
<dbReference type="InterPro" id="IPR036390">
    <property type="entry name" value="WH_DNA-bd_sf"/>
</dbReference>
<gene>
    <name evidence="6" type="ORF">H3Z74_22420</name>
</gene>
<dbReference type="KEGG" id="spap:H3Z74_22420"/>
<dbReference type="Pfam" id="PF03466">
    <property type="entry name" value="LysR_substrate"/>
    <property type="match status" value="1"/>
</dbReference>
<dbReference type="GO" id="GO:0043565">
    <property type="term" value="F:sequence-specific DNA binding"/>
    <property type="evidence" value="ECO:0007669"/>
    <property type="project" value="TreeGrafter"/>
</dbReference>
<evidence type="ECO:0000313" key="7">
    <source>
        <dbReference type="Proteomes" id="UP000516148"/>
    </source>
</evidence>
<reference evidence="6 7" key="1">
    <citation type="submission" date="2020-09" db="EMBL/GenBank/DDBJ databases">
        <title>Sphingomonas sp., a new species isolated from pork steak.</title>
        <authorList>
            <person name="Heidler von Heilborn D."/>
        </authorList>
    </citation>
    <scope>NUCLEOTIDE SEQUENCE [LARGE SCALE GENOMIC DNA]</scope>
    <source>
        <strain evidence="7">S8-3T</strain>
    </source>
</reference>
<dbReference type="GO" id="GO:0003700">
    <property type="term" value="F:DNA-binding transcription factor activity"/>
    <property type="evidence" value="ECO:0007669"/>
    <property type="project" value="InterPro"/>
</dbReference>
<dbReference type="SUPFAM" id="SSF53850">
    <property type="entry name" value="Periplasmic binding protein-like II"/>
    <property type="match status" value="1"/>
</dbReference>
<dbReference type="RefSeq" id="WP_187761694.1">
    <property type="nucleotide sequence ID" value="NZ_CP061038.1"/>
</dbReference>
<evidence type="ECO:0000259" key="5">
    <source>
        <dbReference type="PROSITE" id="PS50931"/>
    </source>
</evidence>
<evidence type="ECO:0000256" key="1">
    <source>
        <dbReference type="ARBA" id="ARBA00009437"/>
    </source>
</evidence>
<keyword evidence="2" id="KW-0805">Transcription regulation</keyword>
<name>A0A7H0LI76_9SPHN</name>
<keyword evidence="3" id="KW-0238">DNA-binding</keyword>
<dbReference type="Pfam" id="PF00126">
    <property type="entry name" value="HTH_1"/>
    <property type="match status" value="1"/>
</dbReference>
<dbReference type="PROSITE" id="PS50931">
    <property type="entry name" value="HTH_LYSR"/>
    <property type="match status" value="1"/>
</dbReference>
<accession>A0A7H0LI76</accession>